<organism evidence="1 2">
    <name type="scientific">Penicillium bovifimosum</name>
    <dbReference type="NCBI Taxonomy" id="126998"/>
    <lineage>
        <taxon>Eukaryota</taxon>
        <taxon>Fungi</taxon>
        <taxon>Dikarya</taxon>
        <taxon>Ascomycota</taxon>
        <taxon>Pezizomycotina</taxon>
        <taxon>Eurotiomycetes</taxon>
        <taxon>Eurotiomycetidae</taxon>
        <taxon>Eurotiales</taxon>
        <taxon>Aspergillaceae</taxon>
        <taxon>Penicillium</taxon>
    </lineage>
</organism>
<dbReference type="GeneID" id="81404867"/>
<comment type="caution">
    <text evidence="1">The sequence shown here is derived from an EMBL/GenBank/DDBJ whole genome shotgun (WGS) entry which is preliminary data.</text>
</comment>
<dbReference type="EMBL" id="JAPQKL010000004">
    <property type="protein sequence ID" value="KAJ5135675.1"/>
    <property type="molecule type" value="Genomic_DNA"/>
</dbReference>
<evidence type="ECO:0000313" key="2">
    <source>
        <dbReference type="Proteomes" id="UP001149079"/>
    </source>
</evidence>
<accession>A0A9W9L2X0</accession>
<dbReference type="AlphaFoldDB" id="A0A9W9L2X0"/>
<dbReference type="Proteomes" id="UP001149079">
    <property type="component" value="Unassembled WGS sequence"/>
</dbReference>
<name>A0A9W9L2X0_9EURO</name>
<evidence type="ECO:0000313" key="1">
    <source>
        <dbReference type="EMBL" id="KAJ5135675.1"/>
    </source>
</evidence>
<sequence>MDVECRQCHALFWKAEVPSAKQDAFQMCCKQGGVISDIPNLPEAGSGYIRRLFTANDADPSSSGSTAVRSMLH</sequence>
<keyword evidence="2" id="KW-1185">Reference proteome</keyword>
<dbReference type="RefSeq" id="XP_056522647.1">
    <property type="nucleotide sequence ID" value="XM_056665697.1"/>
</dbReference>
<protein>
    <submittedName>
        <fullName evidence="1">Uncharacterized protein</fullName>
    </submittedName>
</protein>
<reference evidence="1" key="2">
    <citation type="journal article" date="2023" name="IMA Fungus">
        <title>Comparative genomic study of the Penicillium genus elucidates a diverse pangenome and 15 lateral gene transfer events.</title>
        <authorList>
            <person name="Petersen C."/>
            <person name="Sorensen T."/>
            <person name="Nielsen M.R."/>
            <person name="Sondergaard T.E."/>
            <person name="Sorensen J.L."/>
            <person name="Fitzpatrick D.A."/>
            <person name="Frisvad J.C."/>
            <person name="Nielsen K.L."/>
        </authorList>
    </citation>
    <scope>NUCLEOTIDE SEQUENCE</scope>
    <source>
        <strain evidence="1">IBT 22155</strain>
    </source>
</reference>
<gene>
    <name evidence="1" type="ORF">N7515_004953</name>
</gene>
<reference evidence="1" key="1">
    <citation type="submission" date="2022-11" db="EMBL/GenBank/DDBJ databases">
        <authorList>
            <person name="Petersen C."/>
        </authorList>
    </citation>
    <scope>NUCLEOTIDE SEQUENCE</scope>
    <source>
        <strain evidence="1">IBT 22155</strain>
    </source>
</reference>
<proteinExistence type="predicted"/>